<dbReference type="PROSITE" id="PS01031">
    <property type="entry name" value="SHSP"/>
    <property type="match status" value="1"/>
</dbReference>
<dbReference type="Pfam" id="PF00011">
    <property type="entry name" value="HSP20"/>
    <property type="match status" value="1"/>
</dbReference>
<dbReference type="RefSeq" id="WP_038049131.1">
    <property type="nucleotide sequence ID" value="NZ_JMFG01000018.1"/>
</dbReference>
<dbReference type="EMBL" id="JMFG01000018">
    <property type="protein sequence ID" value="KDA53707.1"/>
    <property type="molecule type" value="Genomic_DNA"/>
</dbReference>
<dbReference type="EMBL" id="DSHW01000248">
    <property type="protein sequence ID" value="HEQ88425.1"/>
    <property type="molecule type" value="Genomic_DNA"/>
</dbReference>
<comment type="similarity">
    <text evidence="1 2">Belongs to the small heat shock protein (HSP20) family.</text>
</comment>
<sequence length="146" mass="16155">MRELDWHVFRELESLSERMQALLESAFLAPSRLTSGAVTFPPVDVYETDSEVVVEAELPGVAAQDVHVELEGERLVIFGVMGSDSGDTEETLLRMERPRGRFHRVVPLPSPVVPPFEATLSRGVLAVRLPKPRGSARSIHIAREAT</sequence>
<feature type="domain" description="SHSP" evidence="3">
    <location>
        <begin position="34"/>
        <end position="144"/>
    </location>
</feature>
<protein>
    <submittedName>
        <fullName evidence="4">Hsp20/alpha crystallin family protein</fullName>
    </submittedName>
</protein>
<evidence type="ECO:0000313" key="5">
    <source>
        <dbReference type="EMBL" id="HET47690.1"/>
    </source>
</evidence>
<name>A0A062XMB1_9BACT</name>
<evidence type="ECO:0000256" key="1">
    <source>
        <dbReference type="PROSITE-ProRule" id="PRU00285"/>
    </source>
</evidence>
<dbReference type="PANTHER" id="PTHR11527">
    <property type="entry name" value="HEAT-SHOCK PROTEIN 20 FAMILY MEMBER"/>
    <property type="match status" value="1"/>
</dbReference>
<dbReference type="STRING" id="1312852.EG19_03060"/>
<reference evidence="6 7" key="1">
    <citation type="submission" date="2014-04" db="EMBL/GenBank/DDBJ databases">
        <title>The Genome Sequence of Thermoanaerobaculum aquaticum MP-01, The First Cultivated Group 23 Acidobacterium.</title>
        <authorList>
            <person name="Stamps B.W."/>
            <person name="Losey N.A."/>
            <person name="Lawson P.A."/>
            <person name="Stevenson B.S."/>
        </authorList>
    </citation>
    <scope>NUCLEOTIDE SEQUENCE [LARGE SCALE GENOMIC DNA]</scope>
    <source>
        <strain evidence="6 7">MP-01</strain>
    </source>
</reference>
<dbReference type="InterPro" id="IPR008978">
    <property type="entry name" value="HSP20-like_chaperone"/>
</dbReference>
<organism evidence="6 7">
    <name type="scientific">Thermoanaerobaculum aquaticum</name>
    <dbReference type="NCBI Taxonomy" id="1312852"/>
    <lineage>
        <taxon>Bacteria</taxon>
        <taxon>Pseudomonadati</taxon>
        <taxon>Acidobacteriota</taxon>
        <taxon>Thermoanaerobaculia</taxon>
        <taxon>Thermoanaerobaculales</taxon>
        <taxon>Thermoanaerobaculaceae</taxon>
        <taxon>Thermoanaerobaculum</taxon>
    </lineage>
</organism>
<dbReference type="Proteomes" id="UP000027284">
    <property type="component" value="Unassembled WGS sequence"/>
</dbReference>
<proteinExistence type="inferred from homology"/>
<dbReference type="InterPro" id="IPR031107">
    <property type="entry name" value="Small_HSP"/>
</dbReference>
<evidence type="ECO:0000259" key="3">
    <source>
        <dbReference type="PROSITE" id="PS01031"/>
    </source>
</evidence>
<dbReference type="EMBL" id="DSMR01000430">
    <property type="protein sequence ID" value="HET47690.1"/>
    <property type="molecule type" value="Genomic_DNA"/>
</dbReference>
<dbReference type="CDD" id="cd06464">
    <property type="entry name" value="ACD_sHsps-like"/>
    <property type="match status" value="1"/>
</dbReference>
<dbReference type="Gene3D" id="2.60.40.790">
    <property type="match status" value="1"/>
</dbReference>
<evidence type="ECO:0000313" key="6">
    <source>
        <dbReference type="EMBL" id="KDA53707.1"/>
    </source>
</evidence>
<dbReference type="OrthoDB" id="9811615at2"/>
<dbReference type="InterPro" id="IPR002068">
    <property type="entry name" value="A-crystallin/Hsp20_dom"/>
</dbReference>
<comment type="caution">
    <text evidence="6">The sequence shown here is derived from an EMBL/GenBank/DDBJ whole genome shotgun (WGS) entry which is preliminary data.</text>
</comment>
<keyword evidence="7" id="KW-1185">Reference proteome</keyword>
<evidence type="ECO:0000256" key="2">
    <source>
        <dbReference type="RuleBase" id="RU003616"/>
    </source>
</evidence>
<evidence type="ECO:0000313" key="7">
    <source>
        <dbReference type="Proteomes" id="UP000027284"/>
    </source>
</evidence>
<accession>A0A062XMB1</accession>
<gene>
    <name evidence="6" type="ORF">EG19_03060</name>
    <name evidence="4" type="ORF">ENP06_03330</name>
    <name evidence="5" type="ORF">ENQ31_05960</name>
</gene>
<dbReference type="SUPFAM" id="SSF49764">
    <property type="entry name" value="HSP20-like chaperones"/>
    <property type="match status" value="1"/>
</dbReference>
<reference evidence="4" key="2">
    <citation type="journal article" date="2020" name="mSystems">
        <title>Genome- and Community-Level Interaction Insights into Carbon Utilization and Element Cycling Functions of Hydrothermarchaeota in Hydrothermal Sediment.</title>
        <authorList>
            <person name="Zhou Z."/>
            <person name="Liu Y."/>
            <person name="Xu W."/>
            <person name="Pan J."/>
            <person name="Luo Z.H."/>
            <person name="Li M."/>
        </authorList>
    </citation>
    <scope>NUCLEOTIDE SEQUENCE [LARGE SCALE GENOMIC DNA]</scope>
    <source>
        <strain evidence="4">SpSt-186</strain>
        <strain evidence="5">SpSt-299</strain>
    </source>
</reference>
<dbReference type="AlphaFoldDB" id="A0A062XMB1"/>
<evidence type="ECO:0000313" key="4">
    <source>
        <dbReference type="EMBL" id="HEQ88425.1"/>
    </source>
</evidence>